<comment type="caution">
    <text evidence="2">The sequence shown here is derived from an EMBL/GenBank/DDBJ whole genome shotgun (WGS) entry which is preliminary data.</text>
</comment>
<dbReference type="Gene3D" id="1.20.1280.50">
    <property type="match status" value="1"/>
</dbReference>
<proteinExistence type="predicted"/>
<dbReference type="InterPro" id="IPR001810">
    <property type="entry name" value="F-box_dom"/>
</dbReference>
<dbReference type="Proteomes" id="UP000813462">
    <property type="component" value="Unassembled WGS sequence"/>
</dbReference>
<dbReference type="PROSITE" id="PS50181">
    <property type="entry name" value="FBOX"/>
    <property type="match status" value="1"/>
</dbReference>
<dbReference type="SUPFAM" id="SSF81383">
    <property type="entry name" value="F-box domain"/>
    <property type="match status" value="1"/>
</dbReference>
<dbReference type="PANTHER" id="PTHR38926">
    <property type="entry name" value="F-BOX DOMAIN CONTAINING PROTEIN, EXPRESSED"/>
    <property type="match status" value="1"/>
</dbReference>
<dbReference type="Pfam" id="PF12937">
    <property type="entry name" value="F-box-like"/>
    <property type="match status" value="1"/>
</dbReference>
<evidence type="ECO:0000313" key="3">
    <source>
        <dbReference type="Proteomes" id="UP000813462"/>
    </source>
</evidence>
<dbReference type="PANTHER" id="PTHR38926:SF58">
    <property type="entry name" value="F-BOX DOMAIN-CONTAINING PROTEIN"/>
    <property type="match status" value="1"/>
</dbReference>
<sequence length="326" mass="37419">MREKNNKIIYALNLRNYLLSTMKGKTSKAGSWNDVPHDILVKIFMTLNIMDLITSVSRVCSSWRRASCDPALWEKLDLSTMKSSSVNIPREPYAWSDKESGDKLLLIMKNAMSLGGGHAVCLILHFYAFLRNEHLLCAAERSPKLKKLALPAWNQLNVDAFEEAVKHWKALETLTVPCVYSPVNILRAIGTHCKNFSRLKIMCPFDLEFANAIITYIPKLKVLSLRCAMVYKDALSCIMNALHHLEVLNLNHCLLVDDAQYEGFVVVYREHEQEIIEKGSRFKTFLFCNQATCAMCQHTFDDEGILRWYEYDEILWRTDEVSSLAL</sequence>
<feature type="domain" description="F-box" evidence="1">
    <location>
        <begin position="29"/>
        <end position="76"/>
    </location>
</feature>
<name>A0A978UGN4_ZIZJJ</name>
<evidence type="ECO:0000313" key="2">
    <source>
        <dbReference type="EMBL" id="KAH7513965.1"/>
    </source>
</evidence>
<organism evidence="2 3">
    <name type="scientific">Ziziphus jujuba var. spinosa</name>
    <dbReference type="NCBI Taxonomy" id="714518"/>
    <lineage>
        <taxon>Eukaryota</taxon>
        <taxon>Viridiplantae</taxon>
        <taxon>Streptophyta</taxon>
        <taxon>Embryophyta</taxon>
        <taxon>Tracheophyta</taxon>
        <taxon>Spermatophyta</taxon>
        <taxon>Magnoliopsida</taxon>
        <taxon>eudicotyledons</taxon>
        <taxon>Gunneridae</taxon>
        <taxon>Pentapetalae</taxon>
        <taxon>rosids</taxon>
        <taxon>fabids</taxon>
        <taxon>Rosales</taxon>
        <taxon>Rhamnaceae</taxon>
        <taxon>Paliureae</taxon>
        <taxon>Ziziphus</taxon>
    </lineage>
</organism>
<dbReference type="AlphaFoldDB" id="A0A978UGN4"/>
<gene>
    <name evidence="2" type="ORF">FEM48_Zijuj11G0038700</name>
</gene>
<reference evidence="2" key="1">
    <citation type="journal article" date="2021" name="Front. Plant Sci.">
        <title>Chromosome-Scale Genome Assembly for Chinese Sour Jujube and Insights Into Its Genome Evolution and Domestication Signature.</title>
        <authorList>
            <person name="Shen L.-Y."/>
            <person name="Luo H."/>
            <person name="Wang X.-L."/>
            <person name="Wang X.-M."/>
            <person name="Qiu X.-J."/>
            <person name="Liu H."/>
            <person name="Zhou S.-S."/>
            <person name="Jia K.-H."/>
            <person name="Nie S."/>
            <person name="Bao Y.-T."/>
            <person name="Zhang R.-G."/>
            <person name="Yun Q.-Z."/>
            <person name="Chai Y.-H."/>
            <person name="Lu J.-Y."/>
            <person name="Li Y."/>
            <person name="Zhao S.-W."/>
            <person name="Mao J.-F."/>
            <person name="Jia S.-G."/>
            <person name="Mao Y.-M."/>
        </authorList>
    </citation>
    <scope>NUCLEOTIDE SEQUENCE</scope>
    <source>
        <strain evidence="2">AT0</strain>
        <tissue evidence="2">Leaf</tissue>
    </source>
</reference>
<protein>
    <recommendedName>
        <fullName evidence="1">F-box domain-containing protein</fullName>
    </recommendedName>
</protein>
<dbReference type="EMBL" id="JAEACU010000011">
    <property type="protein sequence ID" value="KAH7513965.1"/>
    <property type="molecule type" value="Genomic_DNA"/>
</dbReference>
<dbReference type="InterPro" id="IPR032675">
    <property type="entry name" value="LRR_dom_sf"/>
</dbReference>
<evidence type="ECO:0000259" key="1">
    <source>
        <dbReference type="PROSITE" id="PS50181"/>
    </source>
</evidence>
<dbReference type="InterPro" id="IPR036047">
    <property type="entry name" value="F-box-like_dom_sf"/>
</dbReference>
<dbReference type="SUPFAM" id="SSF52047">
    <property type="entry name" value="RNI-like"/>
    <property type="match status" value="1"/>
</dbReference>
<accession>A0A978UGN4</accession>
<dbReference type="Gene3D" id="3.80.10.10">
    <property type="entry name" value="Ribonuclease Inhibitor"/>
    <property type="match status" value="1"/>
</dbReference>